<evidence type="ECO:0000313" key="2">
    <source>
        <dbReference type="Proteomes" id="UP001472677"/>
    </source>
</evidence>
<gene>
    <name evidence="1" type="ORF">V6N12_048656</name>
</gene>
<organism evidence="1 2">
    <name type="scientific">Hibiscus sabdariffa</name>
    <name type="common">roselle</name>
    <dbReference type="NCBI Taxonomy" id="183260"/>
    <lineage>
        <taxon>Eukaryota</taxon>
        <taxon>Viridiplantae</taxon>
        <taxon>Streptophyta</taxon>
        <taxon>Embryophyta</taxon>
        <taxon>Tracheophyta</taxon>
        <taxon>Spermatophyta</taxon>
        <taxon>Magnoliopsida</taxon>
        <taxon>eudicotyledons</taxon>
        <taxon>Gunneridae</taxon>
        <taxon>Pentapetalae</taxon>
        <taxon>rosids</taxon>
        <taxon>malvids</taxon>
        <taxon>Malvales</taxon>
        <taxon>Malvaceae</taxon>
        <taxon>Malvoideae</taxon>
        <taxon>Hibiscus</taxon>
    </lineage>
</organism>
<dbReference type="Proteomes" id="UP001472677">
    <property type="component" value="Unassembled WGS sequence"/>
</dbReference>
<reference evidence="1 2" key="1">
    <citation type="journal article" date="2024" name="G3 (Bethesda)">
        <title>Genome assembly of Hibiscus sabdariffa L. provides insights into metabolisms of medicinal natural products.</title>
        <authorList>
            <person name="Kim T."/>
        </authorList>
    </citation>
    <scope>NUCLEOTIDE SEQUENCE [LARGE SCALE GENOMIC DNA]</scope>
    <source>
        <strain evidence="1">TK-2024</strain>
        <tissue evidence="1">Old leaves</tissue>
    </source>
</reference>
<protein>
    <submittedName>
        <fullName evidence="1">Uncharacterized protein</fullName>
    </submittedName>
</protein>
<dbReference type="EMBL" id="JBBPBM010000013">
    <property type="protein sequence ID" value="KAK8561592.1"/>
    <property type="molecule type" value="Genomic_DNA"/>
</dbReference>
<proteinExistence type="predicted"/>
<evidence type="ECO:0000313" key="1">
    <source>
        <dbReference type="EMBL" id="KAK8561592.1"/>
    </source>
</evidence>
<sequence length="125" mass="14243">MMRIVKTPFPYVGVGATLLQRQAHVGVGATLQQLAGWLAVPVCLHIKIQAWQNVPTWAVCLVDMTKQEQEEAMKLRMDSAKGRSNEKGLKIIYGAIPPELDRFFYTNISSTWEKQLRKAKETKWK</sequence>
<name>A0ABR2EHX2_9ROSI</name>
<accession>A0ABR2EHX2</accession>
<keyword evidence="2" id="KW-1185">Reference proteome</keyword>
<comment type="caution">
    <text evidence="1">The sequence shown here is derived from an EMBL/GenBank/DDBJ whole genome shotgun (WGS) entry which is preliminary data.</text>
</comment>